<sequence>MLLRNQHLYNPCRTNGDKTLTGFRDMSPKDSHQIKHTSAVDRANSGDLVEAGFYEKPSVTGSAEYLLKLNKSRKLVLFVSLSPSTISPLGSPHQSASGC</sequence>
<organism evidence="1">
    <name type="scientific">Nothobranchius kadleci</name>
    <name type="common">African annual killifish</name>
    <dbReference type="NCBI Taxonomy" id="1051664"/>
    <lineage>
        <taxon>Eukaryota</taxon>
        <taxon>Metazoa</taxon>
        <taxon>Chordata</taxon>
        <taxon>Craniata</taxon>
        <taxon>Vertebrata</taxon>
        <taxon>Euteleostomi</taxon>
        <taxon>Actinopterygii</taxon>
        <taxon>Neopterygii</taxon>
        <taxon>Teleostei</taxon>
        <taxon>Neoteleostei</taxon>
        <taxon>Acanthomorphata</taxon>
        <taxon>Ovalentaria</taxon>
        <taxon>Atherinomorphae</taxon>
        <taxon>Cyprinodontiformes</taxon>
        <taxon>Nothobranchiidae</taxon>
        <taxon>Nothobranchius</taxon>
    </lineage>
</organism>
<reference evidence="1" key="2">
    <citation type="submission" date="2016-06" db="EMBL/GenBank/DDBJ databases">
        <title>The genome of a short-lived fish provides insights into sex chromosome evolution and the genetic control of aging.</title>
        <authorList>
            <person name="Reichwald K."/>
            <person name="Felder M."/>
            <person name="Petzold A."/>
            <person name="Koch P."/>
            <person name="Groth M."/>
            <person name="Platzer M."/>
        </authorList>
    </citation>
    <scope>NUCLEOTIDE SEQUENCE</scope>
    <source>
        <tissue evidence="1">Brain</tissue>
    </source>
</reference>
<dbReference type="EMBL" id="HADZ01000727">
    <property type="protein sequence ID" value="SBP64668.1"/>
    <property type="molecule type" value="Transcribed_RNA"/>
</dbReference>
<name>A0A1A8BCM1_NOTKA</name>
<gene>
    <name evidence="1" type="primary">Nfu_g_1_005962</name>
</gene>
<dbReference type="AlphaFoldDB" id="A0A1A8BCM1"/>
<accession>A0A1A8BCM1</accession>
<protein>
    <submittedName>
        <fullName evidence="1">Uncharacterized protein</fullName>
    </submittedName>
</protein>
<proteinExistence type="predicted"/>
<reference evidence="1" key="1">
    <citation type="submission" date="2016-05" db="EMBL/GenBank/DDBJ databases">
        <authorList>
            <person name="Lavstsen T."/>
            <person name="Jespersen J.S."/>
        </authorList>
    </citation>
    <scope>NUCLEOTIDE SEQUENCE</scope>
    <source>
        <tissue evidence="1">Brain</tissue>
    </source>
</reference>
<evidence type="ECO:0000313" key="1">
    <source>
        <dbReference type="EMBL" id="SBP64668.1"/>
    </source>
</evidence>